<dbReference type="Gene3D" id="3.90.1140.10">
    <property type="entry name" value="Cyclic phosphodiesterase"/>
    <property type="match status" value="1"/>
</dbReference>
<dbReference type="PANTHER" id="PTHR40037:SF1">
    <property type="entry name" value="PHOSPHOESTERASE SAOUHSC_00951-RELATED"/>
    <property type="match status" value="1"/>
</dbReference>
<dbReference type="EMBL" id="FQYN01000007">
    <property type="protein sequence ID" value="SHJ48605.1"/>
    <property type="molecule type" value="Genomic_DNA"/>
</dbReference>
<dbReference type="InterPro" id="IPR050580">
    <property type="entry name" value="2H_phosphoesterase_YjcG-like"/>
</dbReference>
<evidence type="ECO:0000313" key="1">
    <source>
        <dbReference type="EMBL" id="SHJ48605.1"/>
    </source>
</evidence>
<dbReference type="InterPro" id="IPR009097">
    <property type="entry name" value="Cyclic_Pdiesterase"/>
</dbReference>
<protein>
    <submittedName>
        <fullName evidence="1">2'-5' RNA ligase</fullName>
    </submittedName>
</protein>
<organism evidence="1 2">
    <name type="scientific">Hymenobacter daecheongensis DSM 21074</name>
    <dbReference type="NCBI Taxonomy" id="1121955"/>
    <lineage>
        <taxon>Bacteria</taxon>
        <taxon>Pseudomonadati</taxon>
        <taxon>Bacteroidota</taxon>
        <taxon>Cytophagia</taxon>
        <taxon>Cytophagales</taxon>
        <taxon>Hymenobacteraceae</taxon>
        <taxon>Hymenobacter</taxon>
    </lineage>
</organism>
<dbReference type="SUPFAM" id="SSF55144">
    <property type="entry name" value="LigT-like"/>
    <property type="match status" value="1"/>
</dbReference>
<dbReference type="AlphaFoldDB" id="A0A1M6JPF5"/>
<keyword evidence="1" id="KW-0436">Ligase</keyword>
<dbReference type="STRING" id="1121955.SAMN02745146_3217"/>
<dbReference type="GO" id="GO:0016874">
    <property type="term" value="F:ligase activity"/>
    <property type="evidence" value="ECO:0007669"/>
    <property type="project" value="UniProtKB-KW"/>
</dbReference>
<dbReference type="PANTHER" id="PTHR40037">
    <property type="entry name" value="PHOSPHOESTERASE YJCG-RELATED"/>
    <property type="match status" value="1"/>
</dbReference>
<dbReference type="Proteomes" id="UP000184418">
    <property type="component" value="Unassembled WGS sequence"/>
</dbReference>
<sequence length="189" mass="21075">MTHSPKSAKEVKPLFFVAIVPPEPVLAQVWALKQQVHQRTGSRNAVRLPPHITLLPPTRQPAEFEAPCRAVLQDFAATRSPFGISLENFGWFGSRTLFVRVLECPALPQLHADLLAFCAQQLPEVSSENRPFTPHMTLATRDLPADQVPALQQEFAARTFAATFEARALTLFRHDGQHWHAVADFPLGI</sequence>
<evidence type="ECO:0000313" key="2">
    <source>
        <dbReference type="Proteomes" id="UP000184418"/>
    </source>
</evidence>
<dbReference type="RefSeq" id="WP_073111092.1">
    <property type="nucleotide sequence ID" value="NZ_FQYN01000007.1"/>
</dbReference>
<dbReference type="Pfam" id="PF13563">
    <property type="entry name" value="2_5_RNA_ligase2"/>
    <property type="match status" value="1"/>
</dbReference>
<gene>
    <name evidence="1" type="ORF">SAMN02745146_3217</name>
</gene>
<dbReference type="OrthoDB" id="1951600at2"/>
<proteinExistence type="predicted"/>
<name>A0A1M6JPF5_9BACT</name>
<reference evidence="1 2" key="1">
    <citation type="submission" date="2016-11" db="EMBL/GenBank/DDBJ databases">
        <authorList>
            <person name="Jaros S."/>
            <person name="Januszkiewicz K."/>
            <person name="Wedrychowicz H."/>
        </authorList>
    </citation>
    <scope>NUCLEOTIDE SEQUENCE [LARGE SCALE GENOMIC DNA]</scope>
    <source>
        <strain evidence="1 2">DSM 21074</strain>
    </source>
</reference>
<accession>A0A1M6JPF5</accession>
<keyword evidence="2" id="KW-1185">Reference proteome</keyword>